<dbReference type="Pfam" id="PF13302">
    <property type="entry name" value="Acetyltransf_3"/>
    <property type="match status" value="1"/>
</dbReference>
<name>A0A147F2W9_MICTE</name>
<dbReference type="Proteomes" id="UP000072189">
    <property type="component" value="Unassembled WGS sequence"/>
</dbReference>
<dbReference type="AlphaFoldDB" id="A0A147F2W9"/>
<accession>A0A147F2W9</accession>
<feature type="domain" description="N-acetyltransferase" evidence="1">
    <location>
        <begin position="4"/>
        <end position="142"/>
    </location>
</feature>
<reference evidence="2 3" key="1">
    <citation type="journal article" date="2016" name="Front. Microbiol.">
        <title>Genomic Resource of Rice Seed Associated Bacteria.</title>
        <authorList>
            <person name="Midha S."/>
            <person name="Bansal K."/>
            <person name="Sharma S."/>
            <person name="Kumar N."/>
            <person name="Patil P.P."/>
            <person name="Chaudhry V."/>
            <person name="Patil P.B."/>
        </authorList>
    </citation>
    <scope>NUCLEOTIDE SEQUENCE [LARGE SCALE GENOMIC DNA]</scope>
    <source>
        <strain evidence="2 3">RSA3</strain>
    </source>
</reference>
<proteinExistence type="predicted"/>
<evidence type="ECO:0000313" key="3">
    <source>
        <dbReference type="Proteomes" id="UP000072189"/>
    </source>
</evidence>
<organism evidence="2 3">
    <name type="scientific">Microbacterium testaceum</name>
    <name type="common">Aureobacterium testaceum</name>
    <name type="synonym">Brevibacterium testaceum</name>
    <dbReference type="NCBI Taxonomy" id="2033"/>
    <lineage>
        <taxon>Bacteria</taxon>
        <taxon>Bacillati</taxon>
        <taxon>Actinomycetota</taxon>
        <taxon>Actinomycetes</taxon>
        <taxon>Micrococcales</taxon>
        <taxon>Microbacteriaceae</taxon>
        <taxon>Microbacterium</taxon>
    </lineage>
</organism>
<evidence type="ECO:0000259" key="1">
    <source>
        <dbReference type="PROSITE" id="PS51186"/>
    </source>
</evidence>
<dbReference type="Gene3D" id="3.40.630.30">
    <property type="match status" value="1"/>
</dbReference>
<dbReference type="InterPro" id="IPR000182">
    <property type="entry name" value="GNAT_dom"/>
</dbReference>
<dbReference type="InterPro" id="IPR016181">
    <property type="entry name" value="Acyl_CoA_acyltransferase"/>
</dbReference>
<dbReference type="SUPFAM" id="SSF55729">
    <property type="entry name" value="Acyl-CoA N-acyltransferases (Nat)"/>
    <property type="match status" value="1"/>
</dbReference>
<evidence type="ECO:0000313" key="2">
    <source>
        <dbReference type="EMBL" id="KTS06910.1"/>
    </source>
</evidence>
<dbReference type="RefSeq" id="WP_058615127.1">
    <property type="nucleotide sequence ID" value="NZ_LDRV01000123.1"/>
</dbReference>
<dbReference type="EMBL" id="LDRV01000123">
    <property type="protein sequence ID" value="KTS06910.1"/>
    <property type="molecule type" value="Genomic_DNA"/>
</dbReference>
<dbReference type="PROSITE" id="PS51186">
    <property type="entry name" value="GNAT"/>
    <property type="match status" value="1"/>
</dbReference>
<gene>
    <name evidence="2" type="ORF">RSA3_16770</name>
</gene>
<dbReference type="GO" id="GO:0016747">
    <property type="term" value="F:acyltransferase activity, transferring groups other than amino-acyl groups"/>
    <property type="evidence" value="ECO:0007669"/>
    <property type="project" value="InterPro"/>
</dbReference>
<comment type="caution">
    <text evidence="2">The sequence shown here is derived from an EMBL/GenBank/DDBJ whole genome shotgun (WGS) entry which is preliminary data.</text>
</comment>
<dbReference type="PATRIC" id="fig|2033.7.peg.559"/>
<protein>
    <recommendedName>
        <fullName evidence="1">N-acetyltransferase domain-containing protein</fullName>
    </recommendedName>
</protein>
<sequence>MAHIDLRELTADDRDTAFAAVRDSASSWPRATIENREAFDAWVAEDRVAARAVVADGAIVGLAATLDVDDDREILLAVTPDAVEGVATEALRLLTVLEPERPLYACLAADDDPSHAVLAGLGFVEDSRDGDDIVYVLPPTLE</sequence>